<evidence type="ECO:0000313" key="4">
    <source>
        <dbReference type="WBParaSite" id="Gr19_v10_g3030.t1"/>
    </source>
</evidence>
<name>A0A914HQR9_GLORO</name>
<feature type="domain" description="B30.2/SPRY" evidence="2">
    <location>
        <begin position="168"/>
        <end position="367"/>
    </location>
</feature>
<dbReference type="Proteomes" id="UP000887572">
    <property type="component" value="Unplaced"/>
</dbReference>
<dbReference type="InterPro" id="IPR003877">
    <property type="entry name" value="SPRY_dom"/>
</dbReference>
<organism evidence="3 4">
    <name type="scientific">Globodera rostochiensis</name>
    <name type="common">Golden nematode worm</name>
    <name type="synonym">Heterodera rostochiensis</name>
    <dbReference type="NCBI Taxonomy" id="31243"/>
    <lineage>
        <taxon>Eukaryota</taxon>
        <taxon>Metazoa</taxon>
        <taxon>Ecdysozoa</taxon>
        <taxon>Nematoda</taxon>
        <taxon>Chromadorea</taxon>
        <taxon>Rhabditida</taxon>
        <taxon>Tylenchina</taxon>
        <taxon>Tylenchomorpha</taxon>
        <taxon>Tylenchoidea</taxon>
        <taxon>Heteroderidae</taxon>
        <taxon>Heteroderinae</taxon>
        <taxon>Globodera</taxon>
    </lineage>
</organism>
<proteinExistence type="predicted"/>
<accession>A0A914HQR9</accession>
<reference evidence="4" key="1">
    <citation type="submission" date="2022-11" db="UniProtKB">
        <authorList>
            <consortium name="WormBaseParasite"/>
        </authorList>
    </citation>
    <scope>IDENTIFICATION</scope>
</reference>
<dbReference type="Pfam" id="PF00622">
    <property type="entry name" value="SPRY"/>
    <property type="match status" value="1"/>
</dbReference>
<evidence type="ECO:0000259" key="2">
    <source>
        <dbReference type="PROSITE" id="PS50188"/>
    </source>
</evidence>
<sequence>MPRVCCCCPTESTPIALAASENCTKNGGFEFFNRWDSTACHERLALFEPGRLIVQHNGMEKECWDSTACHERLALFEPGRLIVQHNGMEKVGGSVRAEKPMQENPYFEVKILEKSYIHIGLATKQMPLDIHVGRYKQCFPGSGSGAGSNASTSTPERQQKRKFAEGPPFSDFFKARLCPSNVVTEQEQNLARLVARPTTPISIVESDEFIKFVENYDSRFKIPRSSHGIERLLKDKATAVFIQMKELIANALSKISIGLDKKWNRENTGYKGTYAYGNWGILWGHEVDGCYHSFNGRPFIEGKPPFGVGDVVGCGVNLKNGQIIYTKNGEHLDTANLFVNSAADLFPCVSLFGPGTKIEAIFGPNFQFNISEGN</sequence>
<dbReference type="Gene3D" id="2.60.120.920">
    <property type="match status" value="2"/>
</dbReference>
<dbReference type="PANTHER" id="PTHR12864">
    <property type="entry name" value="RAN BINDING PROTEIN 9-RELATED"/>
    <property type="match status" value="1"/>
</dbReference>
<dbReference type="InterPro" id="IPR001870">
    <property type="entry name" value="B30.2/SPRY"/>
</dbReference>
<dbReference type="InterPro" id="IPR050618">
    <property type="entry name" value="Ubq-SigPath_Reg"/>
</dbReference>
<dbReference type="PROSITE" id="PS50188">
    <property type="entry name" value="B302_SPRY"/>
    <property type="match status" value="1"/>
</dbReference>
<dbReference type="InterPro" id="IPR043136">
    <property type="entry name" value="B30.2/SPRY_sf"/>
</dbReference>
<dbReference type="SUPFAM" id="SSF49899">
    <property type="entry name" value="Concanavalin A-like lectins/glucanases"/>
    <property type="match status" value="2"/>
</dbReference>
<evidence type="ECO:0000313" key="3">
    <source>
        <dbReference type="Proteomes" id="UP000887572"/>
    </source>
</evidence>
<feature type="region of interest" description="Disordered" evidence="1">
    <location>
        <begin position="142"/>
        <end position="163"/>
    </location>
</feature>
<dbReference type="AlphaFoldDB" id="A0A914HQR9"/>
<protein>
    <submittedName>
        <fullName evidence="4">B30.2/SPRY domain-containing protein</fullName>
    </submittedName>
</protein>
<dbReference type="WBParaSite" id="Gr19_v10_g3030.t1">
    <property type="protein sequence ID" value="Gr19_v10_g3030.t1"/>
    <property type="gene ID" value="Gr19_v10_g3030"/>
</dbReference>
<keyword evidence="3" id="KW-1185">Reference proteome</keyword>
<dbReference type="SMART" id="SM00449">
    <property type="entry name" value="SPRY"/>
    <property type="match status" value="1"/>
</dbReference>
<evidence type="ECO:0000256" key="1">
    <source>
        <dbReference type="SAM" id="MobiDB-lite"/>
    </source>
</evidence>
<dbReference type="InterPro" id="IPR013320">
    <property type="entry name" value="ConA-like_dom_sf"/>
</dbReference>